<dbReference type="GO" id="GO:0007169">
    <property type="term" value="P:cell surface receptor protein tyrosine kinase signaling pathway"/>
    <property type="evidence" value="ECO:0007669"/>
    <property type="project" value="InterPro"/>
</dbReference>
<dbReference type="InterPro" id="IPR001245">
    <property type="entry name" value="Ser-Thr/Tyr_kinase_cat_dom"/>
</dbReference>
<dbReference type="InterPro" id="IPR050122">
    <property type="entry name" value="RTK"/>
</dbReference>
<gene>
    <name evidence="20" type="ORF">MATL_G00155980</name>
</gene>
<dbReference type="GO" id="GO:0005524">
    <property type="term" value="F:ATP binding"/>
    <property type="evidence" value="ECO:0007669"/>
    <property type="project" value="UniProtKB-UniRule"/>
</dbReference>
<dbReference type="OrthoDB" id="546826at2759"/>
<dbReference type="PANTHER" id="PTHR24416:SF527">
    <property type="entry name" value="PROTO-ONCOGENE TYROSINE-PROTEIN KINASE ROS"/>
    <property type="match status" value="1"/>
</dbReference>
<dbReference type="Gene3D" id="2.60.40.10">
    <property type="entry name" value="Immunoglobulins"/>
    <property type="match status" value="6"/>
</dbReference>
<feature type="binding site" evidence="15">
    <location>
        <position position="1750"/>
    </location>
    <ligand>
        <name>ATP</name>
        <dbReference type="ChEBI" id="CHEBI:30616"/>
    </ligand>
</feature>
<dbReference type="Gene3D" id="3.30.200.20">
    <property type="entry name" value="Phosphorylase Kinase, domain 1"/>
    <property type="match status" value="1"/>
</dbReference>
<accession>A0A9D3T158</accession>
<name>A0A9D3T158_MEGAT</name>
<evidence type="ECO:0000256" key="12">
    <source>
        <dbReference type="ARBA" id="ARBA00023170"/>
    </source>
</evidence>
<dbReference type="PRINTS" id="PR00109">
    <property type="entry name" value="TYRKINASE"/>
</dbReference>
<evidence type="ECO:0000256" key="13">
    <source>
        <dbReference type="ARBA" id="ARBA00023180"/>
    </source>
</evidence>
<dbReference type="PROSITE" id="PS00107">
    <property type="entry name" value="PROTEIN_KINASE_ATP"/>
    <property type="match status" value="1"/>
</dbReference>
<reference evidence="20" key="1">
    <citation type="submission" date="2021-01" db="EMBL/GenBank/DDBJ databases">
        <authorList>
            <person name="Zahm M."/>
            <person name="Roques C."/>
            <person name="Cabau C."/>
            <person name="Klopp C."/>
            <person name="Donnadieu C."/>
            <person name="Jouanno E."/>
            <person name="Lampietro C."/>
            <person name="Louis A."/>
            <person name="Herpin A."/>
            <person name="Echchiki A."/>
            <person name="Berthelot C."/>
            <person name="Parey E."/>
            <person name="Roest-Crollius H."/>
            <person name="Braasch I."/>
            <person name="Postlethwait J."/>
            <person name="Bobe J."/>
            <person name="Montfort J."/>
            <person name="Bouchez O."/>
            <person name="Begum T."/>
            <person name="Mejri S."/>
            <person name="Adams A."/>
            <person name="Chen W.-J."/>
            <person name="Guiguen Y."/>
        </authorList>
    </citation>
    <scope>NUCLEOTIDE SEQUENCE</scope>
    <source>
        <strain evidence="20">YG-15Mar2019-1</strain>
        <tissue evidence="20">Brain</tissue>
    </source>
</reference>
<evidence type="ECO:0000256" key="14">
    <source>
        <dbReference type="ARBA" id="ARBA00051243"/>
    </source>
</evidence>
<feature type="domain" description="Fibronectin type-III" evidence="19">
    <location>
        <begin position="153"/>
        <end position="244"/>
    </location>
</feature>
<dbReference type="InterPro" id="IPR036116">
    <property type="entry name" value="FN3_sf"/>
</dbReference>
<evidence type="ECO:0000256" key="2">
    <source>
        <dbReference type="ARBA" id="ARBA00022553"/>
    </source>
</evidence>
<dbReference type="PROSITE" id="PS00239">
    <property type="entry name" value="RECEPTOR_TYR_KIN_II"/>
    <property type="match status" value="1"/>
</dbReference>
<keyword evidence="6 15" id="KW-0547">Nucleotide-binding</keyword>
<dbReference type="SUPFAM" id="SSF49265">
    <property type="entry name" value="Fibronectin type III"/>
    <property type="match status" value="4"/>
</dbReference>
<dbReference type="Proteomes" id="UP001046870">
    <property type="component" value="Chromosome 13"/>
</dbReference>
<dbReference type="GO" id="GO:0005886">
    <property type="term" value="C:plasma membrane"/>
    <property type="evidence" value="ECO:0007669"/>
    <property type="project" value="TreeGrafter"/>
</dbReference>
<dbReference type="SUPFAM" id="SSF56112">
    <property type="entry name" value="Protein kinase-like (PK-like)"/>
    <property type="match status" value="1"/>
</dbReference>
<dbReference type="GO" id="GO:0004714">
    <property type="term" value="F:transmembrane receptor protein tyrosine kinase activity"/>
    <property type="evidence" value="ECO:0007669"/>
    <property type="project" value="UniProtKB-EC"/>
</dbReference>
<comment type="similarity">
    <text evidence="16">Belongs to the protein kinase superfamily. Tyr protein kinase family. Insulin receptor subfamily.</text>
</comment>
<dbReference type="EC" id="2.7.10.1" evidence="16"/>
<comment type="catalytic activity">
    <reaction evidence="14 16">
        <text>L-tyrosyl-[protein] + ATP = O-phospho-L-tyrosyl-[protein] + ADP + H(+)</text>
        <dbReference type="Rhea" id="RHEA:10596"/>
        <dbReference type="Rhea" id="RHEA-COMP:10136"/>
        <dbReference type="Rhea" id="RHEA-COMP:20101"/>
        <dbReference type="ChEBI" id="CHEBI:15378"/>
        <dbReference type="ChEBI" id="CHEBI:30616"/>
        <dbReference type="ChEBI" id="CHEBI:46858"/>
        <dbReference type="ChEBI" id="CHEBI:61978"/>
        <dbReference type="ChEBI" id="CHEBI:456216"/>
        <dbReference type="EC" id="2.7.10.1"/>
    </reaction>
</comment>
<dbReference type="Gene3D" id="1.10.510.10">
    <property type="entry name" value="Transferase(Phosphotransferase) domain 1"/>
    <property type="match status" value="1"/>
</dbReference>
<evidence type="ECO:0000256" key="10">
    <source>
        <dbReference type="ARBA" id="ARBA00023136"/>
    </source>
</evidence>
<dbReference type="InterPro" id="IPR000719">
    <property type="entry name" value="Prot_kinase_dom"/>
</dbReference>
<dbReference type="SMART" id="SM00060">
    <property type="entry name" value="FN3"/>
    <property type="match status" value="7"/>
</dbReference>
<evidence type="ECO:0000256" key="17">
    <source>
        <dbReference type="SAM" id="Phobius"/>
    </source>
</evidence>
<feature type="domain" description="Fibronectin type-III" evidence="19">
    <location>
        <begin position="521"/>
        <end position="620"/>
    </location>
</feature>
<dbReference type="Gene3D" id="2.120.10.30">
    <property type="entry name" value="TolB, C-terminal domain"/>
    <property type="match status" value="3"/>
</dbReference>
<dbReference type="GO" id="GO:0032006">
    <property type="term" value="P:regulation of TOR signaling"/>
    <property type="evidence" value="ECO:0007669"/>
    <property type="project" value="TreeGrafter"/>
</dbReference>
<dbReference type="PROSITE" id="PS50853">
    <property type="entry name" value="FN3"/>
    <property type="match status" value="5"/>
</dbReference>
<comment type="caution">
    <text evidence="20">The sequence shown here is derived from an EMBL/GenBank/DDBJ whole genome shotgun (WGS) entry which is preliminary data.</text>
</comment>
<keyword evidence="8 15" id="KW-0067">ATP-binding</keyword>
<dbReference type="InterPro" id="IPR000033">
    <property type="entry name" value="LDLR_classB_rpt"/>
</dbReference>
<evidence type="ECO:0000256" key="8">
    <source>
        <dbReference type="ARBA" id="ARBA00022840"/>
    </source>
</evidence>
<evidence type="ECO:0000256" key="4">
    <source>
        <dbReference type="ARBA" id="ARBA00022692"/>
    </source>
</evidence>
<keyword evidence="2 16" id="KW-0597">Phosphoprotein</keyword>
<dbReference type="InterPro" id="IPR013783">
    <property type="entry name" value="Ig-like_fold"/>
</dbReference>
<evidence type="ECO:0000256" key="11">
    <source>
        <dbReference type="ARBA" id="ARBA00023137"/>
    </source>
</evidence>
<dbReference type="FunFam" id="1.10.510.10:FF:000341">
    <property type="entry name" value="Tyrosine-protein kinase receptor"/>
    <property type="match status" value="1"/>
</dbReference>
<feature type="transmembrane region" description="Helical" evidence="17">
    <location>
        <begin position="1631"/>
        <end position="1651"/>
    </location>
</feature>
<evidence type="ECO:0000256" key="5">
    <source>
        <dbReference type="ARBA" id="ARBA00022737"/>
    </source>
</evidence>
<dbReference type="SMART" id="SM00219">
    <property type="entry name" value="TyrKc"/>
    <property type="match status" value="1"/>
</dbReference>
<evidence type="ECO:0000256" key="16">
    <source>
        <dbReference type="RuleBase" id="RU000312"/>
    </source>
</evidence>
<evidence type="ECO:0000259" key="18">
    <source>
        <dbReference type="PROSITE" id="PS50011"/>
    </source>
</evidence>
<dbReference type="InterPro" id="IPR011042">
    <property type="entry name" value="6-blade_b-propeller_TolB-like"/>
</dbReference>
<dbReference type="SMART" id="SM00135">
    <property type="entry name" value="LY"/>
    <property type="match status" value="5"/>
</dbReference>
<dbReference type="PANTHER" id="PTHR24416">
    <property type="entry name" value="TYROSINE-PROTEIN KINASE RECEPTOR"/>
    <property type="match status" value="1"/>
</dbReference>
<keyword evidence="9 17" id="KW-1133">Transmembrane helix</keyword>
<organism evidence="20 21">
    <name type="scientific">Megalops atlanticus</name>
    <name type="common">Tarpon</name>
    <name type="synonym">Clupea gigantea</name>
    <dbReference type="NCBI Taxonomy" id="7932"/>
    <lineage>
        <taxon>Eukaryota</taxon>
        <taxon>Metazoa</taxon>
        <taxon>Chordata</taxon>
        <taxon>Craniata</taxon>
        <taxon>Vertebrata</taxon>
        <taxon>Euteleostomi</taxon>
        <taxon>Actinopterygii</taxon>
        <taxon>Neopterygii</taxon>
        <taxon>Teleostei</taxon>
        <taxon>Elopiformes</taxon>
        <taxon>Megalopidae</taxon>
        <taxon>Megalops</taxon>
    </lineage>
</organism>
<keyword evidence="13" id="KW-0325">Glycoprotein</keyword>
<evidence type="ECO:0000256" key="9">
    <source>
        <dbReference type="ARBA" id="ARBA00022989"/>
    </source>
</evidence>
<evidence type="ECO:0000256" key="15">
    <source>
        <dbReference type="PROSITE-ProRule" id="PRU10141"/>
    </source>
</evidence>
<dbReference type="PROSITE" id="PS50011">
    <property type="entry name" value="PROTEIN_KINASE_DOM"/>
    <property type="match status" value="1"/>
</dbReference>
<feature type="domain" description="Protein kinase" evidence="18">
    <location>
        <begin position="1714"/>
        <end position="1988"/>
    </location>
</feature>
<keyword evidence="10 17" id="KW-0472">Membrane</keyword>
<keyword evidence="4 16" id="KW-0812">Transmembrane</keyword>
<sequence length="2064" mass="226788">MSVPECHSPEALSHDFLVSTECSSLHTTAFLGGHSAVFNGSDHRSSHEGNNISDVLHPPSAPRASSIGTHSITLIWESSNSSSVVYIPQWTRPGQSEGWVDRENVSETVYAVTDLLPYTQYRFRIWALTQGQLACSPESPTYRTEAFGAPSSPPLIDSAESVSGESVEISWSAPANPGGPIVGYDLSLISDRKNISQSAGGNVFSVSVFPTLPNTTYRVAIAAVNREGWGPAAVTIVTTPAREGHHGDQWIFVSRMGSLRKKEASADMFTEADCLPVGILQGNITGIAVHHSSDQVFFSEGSRIWAKGAGNLMDTNDLRLFHSGPLEVIALSVDWLYRKMYFVSGGKVYSCSLDDCSSPLDVTPAVSEAPSRVIADPYNGYLFLLLHDGVHRATLPEFPGQSDDITLVLRRSTVHDFAVSFANKRLLYFDEDDRTISTILLDGSSPVTLRSRLGAVRDVQSLVCEDDRFVLTDGRAVFHEVQVGDLTSFNEFLMDCHIDHPSYFGFDNLHFFSPTTQPYPLPRMPREIQALFGSDTVTLKWQKPAPMMRASPAAWQNWTYTVRVSAPNGSVIQEHGDITDTQVTVTGLQSGRQHTVTVWAESPGRQGAPSWPFEGTTLQQVEENPFIIGAGASRLWKQALDTFDSPTEIFTNITAVRDIDWYNSTLYWSNSSGHINTLVWEGDSTDSSSTPLSAVRDAGALVFDWVGQKLYWTCSSNLICRGGKTAQEVHVFVQGREPITDLAMDSLRAFLYWTTEHTVECSRLDGEKHLILQELSVFSGKKVAGVTTDLAEGQLYWLVQDGSHLNLYRLALLSDRVMDVSVVELVGWSTSGISAHSLMHYSGRLFWLDGNGTVALQEVTQRRSVPLSTNHKLTAFSILQSTLKPLPDGFLSPPIVIPQAVSEKSIRVEGNHSAFWVLWEPSLNVEYGEVFYCVESDVLQQLSRAGKKSHPGQVCRRSNVFSAAGLEVTGLPPYTEFDIKITPYTYWARGDPTSLVLHSPEAAPSAPRRPRIFVSRSDALWDTTVQVEFRWDAPQNENGVIVKYVVYYIMLNSSDVSPAPSEWEMEVVSPSVMSHRVGGVTGGLDVHFQVQAFTLAGGGERSNDMQTDTSALSPVPRLLTSAEHSVSVLDLDTHQVMGTVPMGARSAVMTPGADDGTVYAIEEDCLFEIHMHNASKSKILTDGRLRGSVDVSVDWVARQLYVASPVPQGSSQLFVVDLERSDRTLDPILTQLNNTNATVHTIATYPPLSRVYVLERGIPQNRIVVLDVSAEGGRVRRAEGSCGCSDRGLELGLGLALDTSPPENGSIYFSTLTGELWAADMDMCQCENVTRLSLLPGETISTLAVDMQYIYWTVSDGRKETVFSMQKFDNQQRVLFSAPSPVYLKSLGSELKPFPDKDCLIPAPYQHGPQVLKASNASLTLHWAGSRPVRQCGAVSRPTTTYQVHYGILPQGGDRESCTDELHCEVVECQSESITLKGLQKLTSYVIQISARNHYGGFEGHLGEAAIGSTVCGTEVPGKPGVPLVLKDRQTVEWRGATDNGCNITYYILQARSVGEKVPSERERVDEAWQLIHNASCSHSICSWRAEGHSGTFLLRVAAANTHGLGDYSDSSEAVQLNGNVAGNSSNANTIIITSTVICVLLVLTGTVLFVQYCRRSKTMEKDCPNTLTISLGPDEELEGLRGLVGLQNACYAISPLPIHGETGSLPVFPRERLKLRSLLGSGAFGEVYEGVTVGDPSEKVSEETRVAVKTLRKGATDHEKAEFLKEAHLMSQFDHPNILRLLGVCLQNEPQYLILELMEGGDLRSYLQGARSSASHPALLSLTDLLDICLHTARGCAYLEKMHFVHRDLAARNCLVSVRGYSDPERVVKIGDFGLARDIYKNDYYRKRGEGLLPVRWMSPESLSDGVFTRHSDVWAFGVLLWEIATLGKQPYPAYSNMEVLHHVSTGGRLPAPADGPQSLYELMLKCWRTEPSQRPSFRSLQEHLGQLRESAADLCPSQDTLTGHINLAYEEDDEEHCVVDEDESPQAGLTQVRSEEGLNYLMFSDQGSNSEESQCDSTSRTS</sequence>
<keyword evidence="7" id="KW-0418">Kinase</keyword>
<dbReference type="InterPro" id="IPR003961">
    <property type="entry name" value="FN3_dom"/>
</dbReference>
<evidence type="ECO:0000259" key="19">
    <source>
        <dbReference type="PROSITE" id="PS50853"/>
    </source>
</evidence>
<evidence type="ECO:0000313" key="21">
    <source>
        <dbReference type="Proteomes" id="UP001046870"/>
    </source>
</evidence>
<dbReference type="InterPro" id="IPR017441">
    <property type="entry name" value="Protein_kinase_ATP_BS"/>
</dbReference>
<feature type="domain" description="Fibronectin type-III" evidence="19">
    <location>
        <begin position="58"/>
        <end position="152"/>
    </location>
</feature>
<evidence type="ECO:0000256" key="7">
    <source>
        <dbReference type="ARBA" id="ARBA00022777"/>
    </source>
</evidence>
<evidence type="ECO:0000313" key="20">
    <source>
        <dbReference type="EMBL" id="KAG7465669.1"/>
    </source>
</evidence>
<dbReference type="PROSITE" id="PS00109">
    <property type="entry name" value="PROTEIN_KINASE_TYR"/>
    <property type="match status" value="1"/>
</dbReference>
<feature type="domain" description="Fibronectin type-III" evidence="19">
    <location>
        <begin position="1403"/>
        <end position="1517"/>
    </location>
</feature>
<evidence type="ECO:0000256" key="3">
    <source>
        <dbReference type="ARBA" id="ARBA00022679"/>
    </source>
</evidence>
<dbReference type="InterPro" id="IPR002011">
    <property type="entry name" value="Tyr_kinase_rcpt_2_CS"/>
</dbReference>
<dbReference type="Pfam" id="PF07714">
    <property type="entry name" value="PK_Tyr_Ser-Thr"/>
    <property type="match status" value="1"/>
</dbReference>
<dbReference type="GO" id="GO:0043235">
    <property type="term" value="C:receptor complex"/>
    <property type="evidence" value="ECO:0007669"/>
    <property type="project" value="TreeGrafter"/>
</dbReference>
<protein>
    <recommendedName>
        <fullName evidence="16">Tyrosine-protein kinase receptor</fullName>
        <ecNumber evidence="16">2.7.10.1</ecNumber>
    </recommendedName>
</protein>
<evidence type="ECO:0000256" key="6">
    <source>
        <dbReference type="ARBA" id="ARBA00022741"/>
    </source>
</evidence>
<feature type="domain" description="Fibronectin type-III" evidence="19">
    <location>
        <begin position="1006"/>
        <end position="1112"/>
    </location>
</feature>
<dbReference type="Pfam" id="PF00041">
    <property type="entry name" value="fn3"/>
    <property type="match status" value="3"/>
</dbReference>
<keyword evidence="21" id="KW-1185">Reference proteome</keyword>
<proteinExistence type="inferred from homology"/>
<dbReference type="FunFam" id="2.60.40.10:FF:001018">
    <property type="entry name" value="Tyrosine-protein kinase receptor"/>
    <property type="match status" value="1"/>
</dbReference>
<dbReference type="EMBL" id="JAFDVH010000013">
    <property type="protein sequence ID" value="KAG7465669.1"/>
    <property type="molecule type" value="Genomic_DNA"/>
</dbReference>
<keyword evidence="12 16" id="KW-0675">Receptor</keyword>
<comment type="subcellular location">
    <subcellularLocation>
        <location evidence="1">Membrane</location>
        <topology evidence="1">Single-pass type I membrane protein</topology>
    </subcellularLocation>
</comment>
<keyword evidence="5" id="KW-0677">Repeat</keyword>
<keyword evidence="11" id="KW-0829">Tyrosine-protein kinase</keyword>
<dbReference type="SUPFAM" id="SSF63825">
    <property type="entry name" value="YWTD domain"/>
    <property type="match status" value="3"/>
</dbReference>
<dbReference type="InterPro" id="IPR020635">
    <property type="entry name" value="Tyr_kinase_cat_dom"/>
</dbReference>
<dbReference type="InterPro" id="IPR008266">
    <property type="entry name" value="Tyr_kinase_AS"/>
</dbReference>
<evidence type="ECO:0000256" key="1">
    <source>
        <dbReference type="ARBA" id="ARBA00004479"/>
    </source>
</evidence>
<dbReference type="InterPro" id="IPR011009">
    <property type="entry name" value="Kinase-like_dom_sf"/>
</dbReference>
<keyword evidence="3" id="KW-0808">Transferase</keyword>
<dbReference type="CDD" id="cd00063">
    <property type="entry name" value="FN3"/>
    <property type="match status" value="5"/>
</dbReference>